<dbReference type="InterPro" id="IPR039910">
    <property type="entry name" value="D15-like"/>
</dbReference>
<dbReference type="AlphaFoldDB" id="A0A5J4SJV4"/>
<accession>A0A5J4SJV4</accession>
<evidence type="ECO:0000313" key="7">
    <source>
        <dbReference type="EMBL" id="KAA6345621.1"/>
    </source>
</evidence>
<feature type="domain" description="Bacterial surface antigen (D15)" evidence="6">
    <location>
        <begin position="383"/>
        <end position="751"/>
    </location>
</feature>
<evidence type="ECO:0000256" key="5">
    <source>
        <dbReference type="ARBA" id="ARBA00023237"/>
    </source>
</evidence>
<dbReference type="PROSITE" id="PS51257">
    <property type="entry name" value="PROKAR_LIPOPROTEIN"/>
    <property type="match status" value="1"/>
</dbReference>
<keyword evidence="3" id="KW-0732">Signal</keyword>
<evidence type="ECO:0000256" key="2">
    <source>
        <dbReference type="ARBA" id="ARBA00022692"/>
    </source>
</evidence>
<evidence type="ECO:0000256" key="3">
    <source>
        <dbReference type="ARBA" id="ARBA00022729"/>
    </source>
</evidence>
<sequence length="768" mass="87418">MYQRVFLVILVFLSLISCSTTRNLTEGETLYIGQKKMHIENPSKTPDGLIAMEEIEAALATPPNNSFFGNNYRWPVYLPVGLWAYNNSVKTKGLIRWTFNKLATQPVLISAINPDVRTKVADNLLHDYGYFNGAVTYTLLQKENSRKAKLRYAVNMGEPYIFDSIMYGRFSPDIQELLLTGNRASILHKGDQFNVIRLDEERSRLSSILRNRGYYYFRPDYIAYLADTTRISNKVDLQIVPNTGLPPAALRQWRIGDIDVNLYGVNGEIPNDTLRYKNILIRYNDKLKVRPDVLWKSFRFESGQLFSERRNARTHDRFVELGIFRYAEIQYTSRDSTGISNILDVAVKANYDLPYDSELELNVATKSNDQAGPGAAYSVTKRNTFGGGETFSLRFRGSYEWQTNSPVTTSGSALNSYELGASASLTFPRVLFPKIGNNEYDFPANTVFRLNANLLNRAHFFKMLSFGGETTYTFQPSSMNRHVLTPFKLIFNTLQQTTTEFDQIAIDNPILSRSLSDQFIPTTSYTYTYDNATFRHRQNALKLEVSFTSAGNGVSFIYKLFGKDFSQQKELFGTHFAQFLKLTGDIRYTWMIDRNQSIATRLNGGIIYAYGNSDVSPYSEQFFVGGANSIRAFTVRSIGPGNYKPEMRSQSNYSYMDQTGDMKLEGNIEYRFRIINDMHGAVFVDTGNIWMLRSDPNRPGGTFNLKRLPQEIALGTGVGLRYDLSVMVIRFDCGIAIHTPYETTRKGYYNIPKFANGLGLHFAVGYPF</sequence>
<evidence type="ECO:0000259" key="6">
    <source>
        <dbReference type="Pfam" id="PF01103"/>
    </source>
</evidence>
<keyword evidence="5" id="KW-0998">Cell outer membrane</keyword>
<dbReference type="Gene3D" id="2.40.160.50">
    <property type="entry name" value="membrane protein fhac: a member of the omp85/tpsb transporter family"/>
    <property type="match status" value="1"/>
</dbReference>
<proteinExistence type="predicted"/>
<dbReference type="InterPro" id="IPR000184">
    <property type="entry name" value="Bac_surfAg_D15"/>
</dbReference>
<gene>
    <name evidence="7" type="ORF">EZS27_006841</name>
</gene>
<keyword evidence="2" id="KW-0812">Transmembrane</keyword>
<dbReference type="PANTHER" id="PTHR12815:SF47">
    <property type="entry name" value="TRANSLOCATION AND ASSEMBLY MODULE SUBUNIT TAMA"/>
    <property type="match status" value="1"/>
</dbReference>
<dbReference type="Pfam" id="PF01103">
    <property type="entry name" value="Omp85"/>
    <property type="match status" value="1"/>
</dbReference>
<reference evidence="7" key="1">
    <citation type="submission" date="2019-03" db="EMBL/GenBank/DDBJ databases">
        <title>Single cell metagenomics reveals metabolic interactions within the superorganism composed of flagellate Streblomastix strix and complex community of Bacteroidetes bacteria on its surface.</title>
        <authorList>
            <person name="Treitli S.C."/>
            <person name="Kolisko M."/>
            <person name="Husnik F."/>
            <person name="Keeling P."/>
            <person name="Hampl V."/>
        </authorList>
    </citation>
    <scope>NUCLEOTIDE SEQUENCE</scope>
    <source>
        <strain evidence="7">STM</strain>
    </source>
</reference>
<comment type="caution">
    <text evidence="7">The sequence shown here is derived from an EMBL/GenBank/DDBJ whole genome shotgun (WGS) entry which is preliminary data.</text>
</comment>
<name>A0A5J4SJV4_9ZZZZ</name>
<dbReference type="GO" id="GO:0019867">
    <property type="term" value="C:outer membrane"/>
    <property type="evidence" value="ECO:0007669"/>
    <property type="project" value="InterPro"/>
</dbReference>
<evidence type="ECO:0000256" key="1">
    <source>
        <dbReference type="ARBA" id="ARBA00004370"/>
    </source>
</evidence>
<dbReference type="EMBL" id="SNRY01000163">
    <property type="protein sequence ID" value="KAA6345621.1"/>
    <property type="molecule type" value="Genomic_DNA"/>
</dbReference>
<evidence type="ECO:0000256" key="4">
    <source>
        <dbReference type="ARBA" id="ARBA00023136"/>
    </source>
</evidence>
<organism evidence="7">
    <name type="scientific">termite gut metagenome</name>
    <dbReference type="NCBI Taxonomy" id="433724"/>
    <lineage>
        <taxon>unclassified sequences</taxon>
        <taxon>metagenomes</taxon>
        <taxon>organismal metagenomes</taxon>
    </lineage>
</organism>
<protein>
    <submittedName>
        <fullName evidence="7">Translocation and assembly module TamA</fullName>
    </submittedName>
</protein>
<comment type="subcellular location">
    <subcellularLocation>
        <location evidence="1">Membrane</location>
    </subcellularLocation>
</comment>
<dbReference type="PANTHER" id="PTHR12815">
    <property type="entry name" value="SORTING AND ASSEMBLY MACHINERY SAMM50 PROTEIN FAMILY MEMBER"/>
    <property type="match status" value="1"/>
</dbReference>
<keyword evidence="4" id="KW-0472">Membrane</keyword>